<dbReference type="OrthoDB" id="9800855at2"/>
<feature type="region of interest" description="Disordered" evidence="2">
    <location>
        <begin position="167"/>
        <end position="188"/>
    </location>
</feature>
<name>A0A6N8JR62_9ACTN</name>
<evidence type="ECO:0000313" key="4">
    <source>
        <dbReference type="Proteomes" id="UP000463388"/>
    </source>
</evidence>
<dbReference type="AlphaFoldDB" id="A0A6N8JR62"/>
<comment type="caution">
    <text evidence="3">The sequence shown here is derived from an EMBL/GenBank/DDBJ whole genome shotgun (WGS) entry which is preliminary data.</text>
</comment>
<dbReference type="EMBL" id="WSRR01000026">
    <property type="protein sequence ID" value="MVX61627.1"/>
    <property type="molecule type" value="Genomic_DNA"/>
</dbReference>
<feature type="region of interest" description="Disordered" evidence="2">
    <location>
        <begin position="435"/>
        <end position="464"/>
    </location>
</feature>
<proteinExistence type="predicted"/>
<organism evidence="3 4">
    <name type="scientific">Adlercreutzia mucosicola</name>
    <dbReference type="NCBI Taxonomy" id="580026"/>
    <lineage>
        <taxon>Bacteria</taxon>
        <taxon>Bacillati</taxon>
        <taxon>Actinomycetota</taxon>
        <taxon>Coriobacteriia</taxon>
        <taxon>Eggerthellales</taxon>
        <taxon>Eggerthellaceae</taxon>
        <taxon>Adlercreutzia</taxon>
    </lineage>
</organism>
<dbReference type="Proteomes" id="UP000463388">
    <property type="component" value="Unassembled WGS sequence"/>
</dbReference>
<dbReference type="RefSeq" id="WP_160346899.1">
    <property type="nucleotide sequence ID" value="NZ_WSRR01000026.1"/>
</dbReference>
<feature type="coiled-coil region" evidence="1">
    <location>
        <begin position="236"/>
        <end position="295"/>
    </location>
</feature>
<feature type="compositionally biased region" description="Low complexity" evidence="2">
    <location>
        <begin position="435"/>
        <end position="445"/>
    </location>
</feature>
<gene>
    <name evidence="3" type="ORF">GKZ27_09215</name>
</gene>
<evidence type="ECO:0000313" key="3">
    <source>
        <dbReference type="EMBL" id="MVX61627.1"/>
    </source>
</evidence>
<keyword evidence="4" id="KW-1185">Reference proteome</keyword>
<protein>
    <submittedName>
        <fullName evidence="3">Uncharacterized protein</fullName>
    </submittedName>
</protein>
<keyword evidence="1" id="KW-0175">Coiled coil</keyword>
<accession>A0A6N8JR62</accession>
<feature type="coiled-coil region" evidence="1">
    <location>
        <begin position="19"/>
        <end position="57"/>
    </location>
</feature>
<reference evidence="3 4" key="1">
    <citation type="submission" date="2019-12" db="EMBL/GenBank/DDBJ databases">
        <title>Microbes associate with the intestines of laboratory mice.</title>
        <authorList>
            <person name="Navarre W."/>
            <person name="Wong E."/>
        </authorList>
    </citation>
    <scope>NUCLEOTIDE SEQUENCE [LARGE SCALE GENOMIC DNA]</scope>
    <source>
        <strain evidence="3 4">NM66_B29</strain>
    </source>
</reference>
<sequence length="464" mass="48777">MSGPKTSQLEIERMIAAQLEALRSDVDDATARARRRIEELRRQVEALARSCPEAAEAAASARALAATALARLAGECAFTPATVMADSVALSARCCTRAAAIADAFCAEAAPAEERILRARSRAAAAADAQDFASLLRAAAVGAEEAIKQSGAQSAAGIAFSANGGTTAAHATGETGADESANTGTTPPDIQEIARRAWELAQSPYTLAADRAVLMEHGRRLEPATAAQLALLLPAMEANEAAMAELASLIATLEQRAEPDTALGHREAPRTFATLEEAAARVEQLRARRAEADRNAYLQACIDEVMARHGYDIVRSVSLGRELTGTHHLFGSAEDTAGIHSFLSEEGDLMLQIAGLPEGAAGVADGEAVCLEAVDSPARADELLRAQEAFCAVYDEIADELAAYGITNKLRYRAAADTAFSREMRAAARAEQAAATASAQTAATHDTARGTRRRHKRAATREMS</sequence>
<evidence type="ECO:0000256" key="2">
    <source>
        <dbReference type="SAM" id="MobiDB-lite"/>
    </source>
</evidence>
<evidence type="ECO:0000256" key="1">
    <source>
        <dbReference type="SAM" id="Coils"/>
    </source>
</evidence>